<dbReference type="PANTHER" id="PTHR48090">
    <property type="entry name" value="UNDECAPRENYL-PHOSPHATE 4-DEOXY-4-FORMAMIDO-L-ARABINOSE TRANSFERASE-RELATED"/>
    <property type="match status" value="1"/>
</dbReference>
<sequence>MPSSAPTVSIVIPARNEARNLEVVLPKLPAVHQVLLVDGHSVDGTIETARRILPEIDVVQQTRKGKGNALACGFAAATGDIIVMFDADGSADADEIPAFVRTLVEGADVAKGSRYTRGGGSEDITRFRSLGNLFLNTATNLLLGSRYTDLCYGYNAFWRRLVPGLHLPDHTVKASDAMIWGDGFEIETVLNCRFFLGGHRIVEVPSVEKSRIFGESNLNAIRDGLRVLRTILAERAHARSTARRAVIEETPAGARIDHRAARKAA</sequence>
<gene>
    <name evidence="3" type="ORF">CLV52_3358</name>
</gene>
<name>A0A4R7FEI1_9MICO</name>
<comment type="similarity">
    <text evidence="1">Belongs to the glycosyltransferase 2 family.</text>
</comment>
<evidence type="ECO:0000256" key="1">
    <source>
        <dbReference type="ARBA" id="ARBA00006739"/>
    </source>
</evidence>
<evidence type="ECO:0000259" key="2">
    <source>
        <dbReference type="Pfam" id="PF00535"/>
    </source>
</evidence>
<dbReference type="EMBL" id="SOAM01000004">
    <property type="protein sequence ID" value="TDS74836.1"/>
    <property type="molecule type" value="Genomic_DNA"/>
</dbReference>
<reference evidence="3 4" key="1">
    <citation type="submission" date="2019-03" db="EMBL/GenBank/DDBJ databases">
        <title>Genomic Encyclopedia of Archaeal and Bacterial Type Strains, Phase II (KMG-II): from individual species to whole genera.</title>
        <authorList>
            <person name="Goeker M."/>
        </authorList>
    </citation>
    <scope>NUCLEOTIDE SEQUENCE [LARGE SCALE GENOMIC DNA]</scope>
    <source>
        <strain evidence="3 4">DSM 24782</strain>
    </source>
</reference>
<accession>A0A4R7FEI1</accession>
<dbReference type="PANTHER" id="PTHR48090:SF7">
    <property type="entry name" value="RFBJ PROTEIN"/>
    <property type="match status" value="1"/>
</dbReference>
<dbReference type="Proteomes" id="UP000295344">
    <property type="component" value="Unassembled WGS sequence"/>
</dbReference>
<feature type="domain" description="Glycosyltransferase 2-like" evidence="2">
    <location>
        <begin position="9"/>
        <end position="160"/>
    </location>
</feature>
<dbReference type="InterPro" id="IPR001173">
    <property type="entry name" value="Glyco_trans_2-like"/>
</dbReference>
<dbReference type="InterPro" id="IPR029044">
    <property type="entry name" value="Nucleotide-diphossugar_trans"/>
</dbReference>
<dbReference type="AlphaFoldDB" id="A0A4R7FEI1"/>
<evidence type="ECO:0000313" key="3">
    <source>
        <dbReference type="EMBL" id="TDS74836.1"/>
    </source>
</evidence>
<protein>
    <submittedName>
        <fullName evidence="3">Glycosyltransferase involved in cell wall biosynthesis</fullName>
    </submittedName>
</protein>
<comment type="caution">
    <text evidence="3">The sequence shown here is derived from an EMBL/GenBank/DDBJ whole genome shotgun (WGS) entry which is preliminary data.</text>
</comment>
<dbReference type="Gene3D" id="3.90.550.10">
    <property type="entry name" value="Spore Coat Polysaccharide Biosynthesis Protein SpsA, Chain A"/>
    <property type="match status" value="1"/>
</dbReference>
<evidence type="ECO:0000313" key="4">
    <source>
        <dbReference type="Proteomes" id="UP000295344"/>
    </source>
</evidence>
<proteinExistence type="inferred from homology"/>
<keyword evidence="3" id="KW-0808">Transferase</keyword>
<dbReference type="Pfam" id="PF00535">
    <property type="entry name" value="Glycos_transf_2"/>
    <property type="match status" value="1"/>
</dbReference>
<dbReference type="SUPFAM" id="SSF53448">
    <property type="entry name" value="Nucleotide-diphospho-sugar transferases"/>
    <property type="match status" value="1"/>
</dbReference>
<dbReference type="GO" id="GO:0016740">
    <property type="term" value="F:transferase activity"/>
    <property type="evidence" value="ECO:0007669"/>
    <property type="project" value="UniProtKB-KW"/>
</dbReference>
<dbReference type="CDD" id="cd04179">
    <property type="entry name" value="DPM_DPG-synthase_like"/>
    <property type="match status" value="1"/>
</dbReference>
<organism evidence="3 4">
    <name type="scientific">Amnibacterium kyonggiense</name>
    <dbReference type="NCBI Taxonomy" id="595671"/>
    <lineage>
        <taxon>Bacteria</taxon>
        <taxon>Bacillati</taxon>
        <taxon>Actinomycetota</taxon>
        <taxon>Actinomycetes</taxon>
        <taxon>Micrococcales</taxon>
        <taxon>Microbacteriaceae</taxon>
        <taxon>Amnibacterium</taxon>
    </lineage>
</organism>
<keyword evidence="4" id="KW-1185">Reference proteome</keyword>
<dbReference type="InterPro" id="IPR050256">
    <property type="entry name" value="Glycosyltransferase_2"/>
</dbReference>